<evidence type="ECO:0000256" key="7">
    <source>
        <dbReference type="ARBA" id="ARBA00023136"/>
    </source>
</evidence>
<keyword evidence="12" id="KW-1185">Reference proteome</keyword>
<dbReference type="Gene3D" id="1.10.287.80">
    <property type="entry name" value="ATP synthase, gamma subunit, helix hairpin domain"/>
    <property type="match status" value="1"/>
</dbReference>
<dbReference type="PRINTS" id="PR00126">
    <property type="entry name" value="ATPASEGAMMA"/>
</dbReference>
<dbReference type="GO" id="GO:0045259">
    <property type="term" value="C:proton-transporting ATP synthase complex"/>
    <property type="evidence" value="ECO:0007669"/>
    <property type="project" value="UniProtKB-KW"/>
</dbReference>
<comment type="subcellular location">
    <subcellularLocation>
        <location evidence="10">Cell membrane</location>
        <topology evidence="10">Peripheral membrane protein</topology>
    </subcellularLocation>
    <subcellularLocation>
        <location evidence="2">Membrane</location>
        <topology evidence="2">Peripheral membrane protein</topology>
    </subcellularLocation>
</comment>
<keyword evidence="5 10" id="KW-0375">Hydrogen ion transport</keyword>
<evidence type="ECO:0000256" key="6">
    <source>
        <dbReference type="ARBA" id="ARBA00023065"/>
    </source>
</evidence>
<dbReference type="GO" id="GO:0046933">
    <property type="term" value="F:proton-transporting ATP synthase activity, rotational mechanism"/>
    <property type="evidence" value="ECO:0007669"/>
    <property type="project" value="UniProtKB-UniRule"/>
</dbReference>
<dbReference type="OrthoDB" id="9812769at2"/>
<reference evidence="11 12" key="1">
    <citation type="submission" date="2018-02" db="EMBL/GenBank/DDBJ databases">
        <title>Genomic analysis of the strain RR4-38 isolated from a seawater recirculating aquaculture system.</title>
        <authorList>
            <person name="Kim Y.-S."/>
            <person name="Jang Y.H."/>
            <person name="Kim K.-H."/>
        </authorList>
    </citation>
    <scope>NUCLEOTIDE SEQUENCE [LARGE SCALE GENOMIC DNA]</scope>
    <source>
        <strain evidence="11 12">RR4-38</strain>
    </source>
</reference>
<dbReference type="GO" id="GO:0005886">
    <property type="term" value="C:plasma membrane"/>
    <property type="evidence" value="ECO:0007669"/>
    <property type="project" value="UniProtKB-SubCell"/>
</dbReference>
<dbReference type="AlphaFoldDB" id="A0A2S0HVE2"/>
<evidence type="ECO:0000313" key="11">
    <source>
        <dbReference type="EMBL" id="AVI50647.1"/>
    </source>
</evidence>
<evidence type="ECO:0000313" key="12">
    <source>
        <dbReference type="Proteomes" id="UP000238442"/>
    </source>
</evidence>
<keyword evidence="6 10" id="KW-0406">Ion transport</keyword>
<organism evidence="11 12">
    <name type="scientific">Pukyongia salina</name>
    <dbReference type="NCBI Taxonomy" id="2094025"/>
    <lineage>
        <taxon>Bacteria</taxon>
        <taxon>Pseudomonadati</taxon>
        <taxon>Bacteroidota</taxon>
        <taxon>Flavobacteriia</taxon>
        <taxon>Flavobacteriales</taxon>
        <taxon>Flavobacteriaceae</taxon>
        <taxon>Pukyongia</taxon>
    </lineage>
</organism>
<evidence type="ECO:0000256" key="5">
    <source>
        <dbReference type="ARBA" id="ARBA00022781"/>
    </source>
</evidence>
<comment type="similarity">
    <text evidence="3 10">Belongs to the ATPase gamma chain family.</text>
</comment>
<evidence type="ECO:0000256" key="4">
    <source>
        <dbReference type="ARBA" id="ARBA00022448"/>
    </source>
</evidence>
<dbReference type="GO" id="GO:0042777">
    <property type="term" value="P:proton motive force-driven plasma membrane ATP synthesis"/>
    <property type="evidence" value="ECO:0007669"/>
    <property type="project" value="UniProtKB-UniRule"/>
</dbReference>
<comment type="subunit">
    <text evidence="10">F-type ATPases have 2 components, CF(1) - the catalytic core - and CF(0) - the membrane proton channel. CF(1) has five subunits: alpha(3), beta(3), gamma(1), delta(1), epsilon(1). CF(0) has three main subunits: a, b and c.</text>
</comment>
<dbReference type="SUPFAM" id="SSF52943">
    <property type="entry name" value="ATP synthase (F1-ATPase), gamma subunit"/>
    <property type="match status" value="1"/>
</dbReference>
<evidence type="ECO:0000256" key="3">
    <source>
        <dbReference type="ARBA" id="ARBA00007681"/>
    </source>
</evidence>
<dbReference type="InterPro" id="IPR000131">
    <property type="entry name" value="ATP_synth_F1_gsu"/>
</dbReference>
<protein>
    <recommendedName>
        <fullName evidence="10">ATP synthase gamma chain</fullName>
    </recommendedName>
    <alternativeName>
        <fullName evidence="10">ATP synthase F1 sector gamma subunit</fullName>
    </alternativeName>
    <alternativeName>
        <fullName evidence="10">F-ATPase gamma subunit</fullName>
    </alternativeName>
</protein>
<keyword evidence="8 10" id="KW-0139">CF(1)</keyword>
<evidence type="ECO:0000256" key="9">
    <source>
        <dbReference type="ARBA" id="ARBA00023310"/>
    </source>
</evidence>
<dbReference type="EMBL" id="CP027062">
    <property type="protein sequence ID" value="AVI50647.1"/>
    <property type="molecule type" value="Genomic_DNA"/>
</dbReference>
<keyword evidence="7 10" id="KW-0472">Membrane</keyword>
<evidence type="ECO:0000256" key="10">
    <source>
        <dbReference type="HAMAP-Rule" id="MF_00815"/>
    </source>
</evidence>
<dbReference type="HAMAP" id="MF_00815">
    <property type="entry name" value="ATP_synth_gamma_bact"/>
    <property type="match status" value="1"/>
</dbReference>
<evidence type="ECO:0000256" key="2">
    <source>
        <dbReference type="ARBA" id="ARBA00004170"/>
    </source>
</evidence>
<comment type="function">
    <text evidence="1 10">Produces ATP from ADP in the presence of a proton gradient across the membrane. The gamma chain is believed to be important in regulating ATPase activity and the flow of protons through the CF(0) complex.</text>
</comment>
<dbReference type="InterPro" id="IPR035968">
    <property type="entry name" value="ATP_synth_F1_ATPase_gsu"/>
</dbReference>
<dbReference type="KEGG" id="aue:C5O00_05470"/>
<dbReference type="InterPro" id="IPR023632">
    <property type="entry name" value="ATP_synth_F1_gsu_CS"/>
</dbReference>
<dbReference type="GO" id="GO:0005524">
    <property type="term" value="F:ATP binding"/>
    <property type="evidence" value="ECO:0007669"/>
    <property type="project" value="UniProtKB-UniRule"/>
</dbReference>
<proteinExistence type="inferred from homology"/>
<accession>A0A2S0HVE2</accession>
<dbReference type="PANTHER" id="PTHR11693">
    <property type="entry name" value="ATP SYNTHASE GAMMA CHAIN"/>
    <property type="match status" value="1"/>
</dbReference>
<dbReference type="Proteomes" id="UP000238442">
    <property type="component" value="Chromosome"/>
</dbReference>
<dbReference type="CDD" id="cd12151">
    <property type="entry name" value="F1-ATPase_gamma"/>
    <property type="match status" value="1"/>
</dbReference>
<keyword evidence="9 10" id="KW-0066">ATP synthesis</keyword>
<evidence type="ECO:0000256" key="8">
    <source>
        <dbReference type="ARBA" id="ARBA00023196"/>
    </source>
</evidence>
<dbReference type="NCBIfam" id="TIGR01146">
    <property type="entry name" value="ATPsyn_F1gamma"/>
    <property type="match status" value="1"/>
</dbReference>
<dbReference type="PANTHER" id="PTHR11693:SF22">
    <property type="entry name" value="ATP SYNTHASE SUBUNIT GAMMA, MITOCHONDRIAL"/>
    <property type="match status" value="1"/>
</dbReference>
<gene>
    <name evidence="10 11" type="primary">atpG</name>
    <name evidence="11" type="ORF">C5O00_05470</name>
</gene>
<evidence type="ECO:0000256" key="1">
    <source>
        <dbReference type="ARBA" id="ARBA00003456"/>
    </source>
</evidence>
<dbReference type="Pfam" id="PF00231">
    <property type="entry name" value="ATP-synt"/>
    <property type="match status" value="1"/>
</dbReference>
<name>A0A2S0HVE2_9FLAO</name>
<keyword evidence="10" id="KW-1003">Cell membrane</keyword>
<dbReference type="PROSITE" id="PS00153">
    <property type="entry name" value="ATPASE_GAMMA"/>
    <property type="match status" value="1"/>
</dbReference>
<dbReference type="RefSeq" id="WP_105215629.1">
    <property type="nucleotide sequence ID" value="NZ_CP027062.1"/>
</dbReference>
<keyword evidence="4 10" id="KW-0813">Transport</keyword>
<sequence>MANLKEIRNRITSVGSTMQITSAMKMVSAAKLKKAQDAITAMRPYADKLTELLQNLSATLDGDSGSKFADQREVNKVLVVAITSNRGLAGAFNSNIVKEARRTMEEDFGGKKVDFVTIGKKGNDILSKTETVVDNNNGIFDDLSFENVSTIAESLMAQYAEGNYDKIVLLYNKFKNAATQIVMNEQFLPILPPAADATEQKGAADYIFEPNKIKIVEELIPKSLKTQLFKAIRDSVASEHGARMTAMHKATDNASELKADLTLEYNKARQAAITGEILEIVGGAEALAG</sequence>
<dbReference type="Gene3D" id="3.40.1380.10">
    <property type="match status" value="1"/>
</dbReference>